<protein>
    <submittedName>
        <fullName evidence="4">CBS domain-containing protein</fullName>
    </submittedName>
</protein>
<name>A0A1H2VLP4_THIRO</name>
<feature type="domain" description="CBS" evidence="3">
    <location>
        <begin position="73"/>
        <end position="131"/>
    </location>
</feature>
<accession>A0A1H2VLP4</accession>
<evidence type="ECO:0000259" key="3">
    <source>
        <dbReference type="PROSITE" id="PS51371"/>
    </source>
</evidence>
<dbReference type="PANTHER" id="PTHR43080">
    <property type="entry name" value="CBS DOMAIN-CONTAINING PROTEIN CBSX3, MITOCHONDRIAL"/>
    <property type="match status" value="1"/>
</dbReference>
<evidence type="ECO:0000256" key="2">
    <source>
        <dbReference type="PROSITE-ProRule" id="PRU00703"/>
    </source>
</evidence>
<dbReference type="RefSeq" id="WP_093030538.1">
    <property type="nucleotide sequence ID" value="NZ_FNNZ01000007.1"/>
</dbReference>
<gene>
    <name evidence="4" type="ORF">SAMN05421783_10777</name>
</gene>
<dbReference type="Gene3D" id="3.10.580.10">
    <property type="entry name" value="CBS-domain"/>
    <property type="match status" value="1"/>
</dbReference>
<organism evidence="4 5">
    <name type="scientific">Thiocapsa roseopersicina</name>
    <dbReference type="NCBI Taxonomy" id="1058"/>
    <lineage>
        <taxon>Bacteria</taxon>
        <taxon>Pseudomonadati</taxon>
        <taxon>Pseudomonadota</taxon>
        <taxon>Gammaproteobacteria</taxon>
        <taxon>Chromatiales</taxon>
        <taxon>Chromatiaceae</taxon>
        <taxon>Thiocapsa</taxon>
    </lineage>
</organism>
<dbReference type="InterPro" id="IPR051257">
    <property type="entry name" value="Diverse_CBS-Domain"/>
</dbReference>
<dbReference type="STRING" id="1058.SAMN05421783_10777"/>
<evidence type="ECO:0000313" key="5">
    <source>
        <dbReference type="Proteomes" id="UP000198816"/>
    </source>
</evidence>
<proteinExistence type="predicted"/>
<dbReference type="PANTHER" id="PTHR43080:SF26">
    <property type="entry name" value="REGULATORY PROTEIN"/>
    <property type="match status" value="1"/>
</dbReference>
<dbReference type="InterPro" id="IPR046342">
    <property type="entry name" value="CBS_dom_sf"/>
</dbReference>
<dbReference type="EMBL" id="FNNZ01000007">
    <property type="protein sequence ID" value="SDW69207.1"/>
    <property type="molecule type" value="Genomic_DNA"/>
</dbReference>
<dbReference type="SMART" id="SM00116">
    <property type="entry name" value="CBS"/>
    <property type="match status" value="2"/>
</dbReference>
<evidence type="ECO:0000313" key="4">
    <source>
        <dbReference type="EMBL" id="SDW69207.1"/>
    </source>
</evidence>
<keyword evidence="1 2" id="KW-0129">CBS domain</keyword>
<dbReference type="Pfam" id="PF00571">
    <property type="entry name" value="CBS"/>
    <property type="match status" value="2"/>
</dbReference>
<keyword evidence="5" id="KW-1185">Reference proteome</keyword>
<feature type="domain" description="CBS" evidence="3">
    <location>
        <begin position="155"/>
        <end position="214"/>
    </location>
</feature>
<dbReference type="PROSITE" id="PS51371">
    <property type="entry name" value="CBS"/>
    <property type="match status" value="2"/>
</dbReference>
<dbReference type="OrthoDB" id="9790355at2"/>
<dbReference type="Proteomes" id="UP000198816">
    <property type="component" value="Unassembled WGS sequence"/>
</dbReference>
<evidence type="ECO:0000256" key="1">
    <source>
        <dbReference type="ARBA" id="ARBA00023122"/>
    </source>
</evidence>
<reference evidence="5" key="1">
    <citation type="submission" date="2016-10" db="EMBL/GenBank/DDBJ databases">
        <authorList>
            <person name="Varghese N."/>
            <person name="Submissions S."/>
        </authorList>
    </citation>
    <scope>NUCLEOTIDE SEQUENCE [LARGE SCALE GENOMIC DNA]</scope>
    <source>
        <strain evidence="5">DSM 217</strain>
    </source>
</reference>
<dbReference type="InterPro" id="IPR000644">
    <property type="entry name" value="CBS_dom"/>
</dbReference>
<dbReference type="SUPFAM" id="SSF54631">
    <property type="entry name" value="CBS-domain pair"/>
    <property type="match status" value="1"/>
</dbReference>
<sequence length="218" mass="24269">MTENHLHLFQEPDHASIDEIRELELSDADIIDAMREIPGYIDITTTDFRTIYHLAHAHAVERMNSRMCARNLMRSPIQPLNPTTPLYQAAGLFVRQGVKALPVVMGGGLVSGILTETDILKRLGADSFLELLPRLLEQCNRLAECCHETATSTMMTSPAVTVTERAGFSEIMCAFRSHGGRSMPVVDDRGRLVGLLMRKDFLAACQLDLESLDEETLD</sequence>
<dbReference type="AlphaFoldDB" id="A0A1H2VLP4"/>